<reference evidence="9 10" key="1">
    <citation type="submission" date="2019-08" db="EMBL/GenBank/DDBJ databases">
        <title>Amphibian skin-associated Pigmentiphaga: genome sequence and occurrence across geography and hosts.</title>
        <authorList>
            <person name="Bletz M.C."/>
            <person name="Bunk B."/>
            <person name="Sproeer C."/>
            <person name="Biwer P."/>
            <person name="Reiter S."/>
            <person name="Rabemananjara F.C.E."/>
            <person name="Schulz S."/>
            <person name="Overmann J."/>
            <person name="Vences M."/>
        </authorList>
    </citation>
    <scope>NUCLEOTIDE SEQUENCE [LARGE SCALE GENOMIC DNA]</scope>
    <source>
        <strain evidence="9 10">Mada1488</strain>
    </source>
</reference>
<name>A0A5C0B3Z8_9BURK</name>
<evidence type="ECO:0000259" key="8">
    <source>
        <dbReference type="Pfam" id="PF02108"/>
    </source>
</evidence>
<feature type="domain" description="Flagellar assembly protein FliH/Type III secretion system HrpE" evidence="8">
    <location>
        <begin position="107"/>
        <end position="231"/>
    </location>
</feature>
<dbReference type="PANTHER" id="PTHR34982">
    <property type="entry name" value="YOP PROTEINS TRANSLOCATION PROTEIN L"/>
    <property type="match status" value="1"/>
</dbReference>
<evidence type="ECO:0000256" key="1">
    <source>
        <dbReference type="ARBA" id="ARBA00003041"/>
    </source>
</evidence>
<evidence type="ECO:0000313" key="9">
    <source>
        <dbReference type="EMBL" id="QEI07257.1"/>
    </source>
</evidence>
<proteinExistence type="inferred from homology"/>
<evidence type="ECO:0000256" key="3">
    <source>
        <dbReference type="ARBA" id="ARBA00016507"/>
    </source>
</evidence>
<comment type="function">
    <text evidence="1">Needed for flagellar regrowth and assembly.</text>
</comment>
<keyword evidence="10" id="KW-1185">Reference proteome</keyword>
<dbReference type="GO" id="GO:0044781">
    <property type="term" value="P:bacterial-type flagellum organization"/>
    <property type="evidence" value="ECO:0007669"/>
    <property type="project" value="UniProtKB-KW"/>
</dbReference>
<evidence type="ECO:0000256" key="6">
    <source>
        <dbReference type="ARBA" id="ARBA00022927"/>
    </source>
</evidence>
<dbReference type="GO" id="GO:0005829">
    <property type="term" value="C:cytosol"/>
    <property type="evidence" value="ECO:0007669"/>
    <property type="project" value="TreeGrafter"/>
</dbReference>
<dbReference type="InterPro" id="IPR018035">
    <property type="entry name" value="Flagellar_FliH/T3SS_HrpE"/>
</dbReference>
<dbReference type="AlphaFoldDB" id="A0A5C0B3Z8"/>
<keyword evidence="7" id="KW-1006">Bacterial flagellum protein export</keyword>
<protein>
    <recommendedName>
        <fullName evidence="3">Flagellar assembly protein FliH</fullName>
    </recommendedName>
</protein>
<dbReference type="KEGG" id="pacr:FXN63_16450"/>
<evidence type="ECO:0000256" key="7">
    <source>
        <dbReference type="ARBA" id="ARBA00023225"/>
    </source>
</evidence>
<keyword evidence="4" id="KW-0813">Transport</keyword>
<evidence type="ECO:0000256" key="2">
    <source>
        <dbReference type="ARBA" id="ARBA00006602"/>
    </source>
</evidence>
<dbReference type="OrthoDB" id="5296952at2"/>
<comment type="similarity">
    <text evidence="2">Belongs to the FliH family.</text>
</comment>
<dbReference type="PANTHER" id="PTHR34982:SF1">
    <property type="entry name" value="FLAGELLAR ASSEMBLY PROTEIN FLIH"/>
    <property type="match status" value="1"/>
</dbReference>
<organism evidence="9 10">
    <name type="scientific">Pigmentiphaga aceris</name>
    <dbReference type="NCBI Taxonomy" id="1940612"/>
    <lineage>
        <taxon>Bacteria</taxon>
        <taxon>Pseudomonadati</taxon>
        <taxon>Pseudomonadota</taxon>
        <taxon>Betaproteobacteria</taxon>
        <taxon>Burkholderiales</taxon>
        <taxon>Alcaligenaceae</taxon>
        <taxon>Pigmentiphaga</taxon>
    </lineage>
</organism>
<sequence length="306" mass="32600">MSDERLLQPGRILKAEEALDLPVWQIQPFAGGIETAREEQRIEAAKIAAKREAELAAKAAADAAAAAKAATMVPVMTPEERERVRREAFDEGYAAGYDQGITAAIAEVQRLEAVARNAGTAFTEFEEKLAPQLLALATAIARQIVRREIAIDKQVVLPVMREAFEQLTGSETGKQLFLNPADVELVRAHLSEDAGTAPWRIVEDARIESGGCRISTRESEIDATVETRWRRTVAALGDPLLWRDAEAGDQDAAAAHASNDFGSVASMALSSMPAAAPAAREGSATQAADSIAIKTGPALGDTADQS</sequence>
<dbReference type="Proteomes" id="UP000325161">
    <property type="component" value="Chromosome"/>
</dbReference>
<evidence type="ECO:0000256" key="4">
    <source>
        <dbReference type="ARBA" id="ARBA00022448"/>
    </source>
</evidence>
<gene>
    <name evidence="9" type="ORF">FXN63_16450</name>
</gene>
<dbReference type="GO" id="GO:0015031">
    <property type="term" value="P:protein transport"/>
    <property type="evidence" value="ECO:0007669"/>
    <property type="project" value="UniProtKB-KW"/>
</dbReference>
<dbReference type="EMBL" id="CP043046">
    <property type="protein sequence ID" value="QEI07257.1"/>
    <property type="molecule type" value="Genomic_DNA"/>
</dbReference>
<keyword evidence="6" id="KW-0653">Protein transport</keyword>
<keyword evidence="5" id="KW-1005">Bacterial flagellum biogenesis</keyword>
<accession>A0A5C0B3Z8</accession>
<dbReference type="InterPro" id="IPR051472">
    <property type="entry name" value="T3SS_Stator/FliH"/>
</dbReference>
<evidence type="ECO:0000313" key="10">
    <source>
        <dbReference type="Proteomes" id="UP000325161"/>
    </source>
</evidence>
<dbReference type="RefSeq" id="WP_148816304.1">
    <property type="nucleotide sequence ID" value="NZ_CP043046.1"/>
</dbReference>
<dbReference type="Pfam" id="PF02108">
    <property type="entry name" value="FliH"/>
    <property type="match status" value="1"/>
</dbReference>
<evidence type="ECO:0000256" key="5">
    <source>
        <dbReference type="ARBA" id="ARBA00022795"/>
    </source>
</evidence>